<keyword evidence="2" id="KW-1185">Reference proteome</keyword>
<dbReference type="EMBL" id="CP094533">
    <property type="protein sequence ID" value="UOE25500.1"/>
    <property type="molecule type" value="Genomic_DNA"/>
</dbReference>
<evidence type="ECO:0000313" key="2">
    <source>
        <dbReference type="Proteomes" id="UP000831304"/>
    </source>
</evidence>
<protein>
    <submittedName>
        <fullName evidence="1">Uncharacterized protein</fullName>
    </submittedName>
</protein>
<evidence type="ECO:0000313" key="1">
    <source>
        <dbReference type="EMBL" id="UOE25500.1"/>
    </source>
</evidence>
<accession>A0ABY4AXC2</accession>
<dbReference type="Proteomes" id="UP000831304">
    <property type="component" value="Chromosome"/>
</dbReference>
<name>A0ABY4AXC2_9MICO</name>
<sequence>MAALRITGWDVVHLDRLTFMWVQSIRFELDASKSDRELLELLISSPGYGHDYASPFDGEEMVDPPVIHGRWYLGAIHQGRFSETSAELARSVIRTWVDDQDWRDPEYRQPPEVHERLEPVYEILRSGRVYRLRNPSDDFLHEYGCVTGNLGFHEFVTIDRRSGALYLLVASDD</sequence>
<proteinExistence type="predicted"/>
<reference evidence="1 2" key="1">
    <citation type="submission" date="2022-03" db="EMBL/GenBank/DDBJ databases">
        <title>Agromyces sp. isolated from the gut of P. brevitarsis seulensis larvae.</title>
        <authorList>
            <person name="Won M."/>
            <person name="Kwon S.-W."/>
        </authorList>
    </citation>
    <scope>NUCLEOTIDE SEQUENCE [LARGE SCALE GENOMIC DNA]</scope>
    <source>
        <strain evidence="1 2">KACC 16215</strain>
    </source>
</reference>
<gene>
    <name evidence="1" type="ORF">MTP13_14330</name>
</gene>
<dbReference type="RefSeq" id="WP_243568379.1">
    <property type="nucleotide sequence ID" value="NZ_BAAARD010000007.1"/>
</dbReference>
<organism evidence="1 2">
    <name type="scientific">Agromyces soli</name>
    <dbReference type="NCBI Taxonomy" id="659012"/>
    <lineage>
        <taxon>Bacteria</taxon>
        <taxon>Bacillati</taxon>
        <taxon>Actinomycetota</taxon>
        <taxon>Actinomycetes</taxon>
        <taxon>Micrococcales</taxon>
        <taxon>Microbacteriaceae</taxon>
        <taxon>Agromyces</taxon>
    </lineage>
</organism>